<accession>A0A1G8FQK9</accession>
<proteinExistence type="predicted"/>
<organism evidence="1 2">
    <name type="scientific">Agrococcus jejuensis</name>
    <dbReference type="NCBI Taxonomy" id="399736"/>
    <lineage>
        <taxon>Bacteria</taxon>
        <taxon>Bacillati</taxon>
        <taxon>Actinomycetota</taxon>
        <taxon>Actinomycetes</taxon>
        <taxon>Micrococcales</taxon>
        <taxon>Microbacteriaceae</taxon>
        <taxon>Agrococcus</taxon>
    </lineage>
</organism>
<name>A0A1G8FQK9_9MICO</name>
<keyword evidence="2" id="KW-1185">Reference proteome</keyword>
<dbReference type="AlphaFoldDB" id="A0A1G8FQK9"/>
<sequence>MAAGCGQRAGHARAWGYRRRVRFDDLFDDLESQLEAELGAHERDTLAEEERFRVGRLELQERLRAAPRSLDLRLRSGERLRIERLAIGKDWLSGTIRDGAADGAGCIVPTRSIAGVRLDEDAVVRSLESAEPRPGEQPSLAARLSLGFALRDLSRRRTPVELRCPARLHGTIDRVARDHLDLAIHEPGTSRHPRHVTGVELVPFAAIDWVRLP</sequence>
<dbReference type="EMBL" id="LT629695">
    <property type="protein sequence ID" value="SDH84448.1"/>
    <property type="molecule type" value="Genomic_DNA"/>
</dbReference>
<dbReference type="Proteomes" id="UP000198822">
    <property type="component" value="Chromosome I"/>
</dbReference>
<evidence type="ECO:0000313" key="1">
    <source>
        <dbReference type="EMBL" id="SDH84448.1"/>
    </source>
</evidence>
<gene>
    <name evidence="1" type="ORF">SAMN04489720_2577</name>
</gene>
<dbReference type="STRING" id="399736.SAMN04489720_2577"/>
<protein>
    <submittedName>
        <fullName evidence="1">Uncharacterized protein</fullName>
    </submittedName>
</protein>
<reference evidence="2" key="1">
    <citation type="submission" date="2016-10" db="EMBL/GenBank/DDBJ databases">
        <authorList>
            <person name="Varghese N."/>
            <person name="Submissions S."/>
        </authorList>
    </citation>
    <scope>NUCLEOTIDE SEQUENCE [LARGE SCALE GENOMIC DNA]</scope>
    <source>
        <strain evidence="2">DSM 22002</strain>
    </source>
</reference>
<evidence type="ECO:0000313" key="2">
    <source>
        <dbReference type="Proteomes" id="UP000198822"/>
    </source>
</evidence>